<sequence>MKKIFGFRSKKGILPFGSSISPGRDGSHRINFQPGYRIRDKDLRKIHKAASMGNVAKVQQVLLLGKSGLNDKDKMNRTALHLACANGHLAVVALLLERKCLLDLCDNENRTALMKAVECQDEDCVTLLLEHGADPNVMDACGNTALHYAVFCQNLTLAAKLLSYNSHIEARNKHVVKPKLTKLMKPSQQSDRNMEAKCGILRPESTTFSEDNNSDSNIEDVVETFPKPSSWFEGICQPAFPSLEPVPKLLKSIAGLGPAKVSDSGRKAKGLLRKSHMQDEIAMPRLEIDTVKNQNQEKEKKCFEDTEIVKGENDYPQKAIKLNKEMLTKAIFQHTGQLNIPVAENTMLNPELENAKRSKERLETEVESYHSRLAAAIHNHDQGPAAEDLQCLQVEETDLCEKLTLALKKEMIEVMEKLPDSEKLVLKLQNDLEFVLKDKVEQMARKRDKARQDLEKAEQRNLEFVKQTDDLPSALEHLTEENVSDHEREVEVMKRAFAEERRQLKWGFQLEVGVLQGQKAKLATLHVESQEVI</sequence>
<reference evidence="1" key="1">
    <citation type="submission" date="2023-05" db="EMBL/GenBank/DDBJ databases">
        <authorList>
            <consortium name="ELIXIR-Norway"/>
        </authorList>
    </citation>
    <scope>NUCLEOTIDE SEQUENCE</scope>
</reference>
<dbReference type="EMBL" id="OX596098">
    <property type="protein sequence ID" value="CAI9694814.1"/>
    <property type="molecule type" value="Genomic_DNA"/>
</dbReference>
<evidence type="ECO:0000313" key="1">
    <source>
        <dbReference type="EMBL" id="CAI9694814.1"/>
    </source>
</evidence>
<protein>
    <submittedName>
        <fullName evidence="1">Uncharacterized protein</fullName>
    </submittedName>
</protein>
<gene>
    <name evidence="1" type="ORF">MRATA1EN3_LOCUS6027</name>
</gene>
<name>A0ACB0E338_RANTA</name>
<proteinExistence type="predicted"/>
<dbReference type="Proteomes" id="UP001162501">
    <property type="component" value="Chromosome 14"/>
</dbReference>
<organism evidence="1 2">
    <name type="scientific">Rangifer tarandus platyrhynchus</name>
    <name type="common">Svalbard reindeer</name>
    <dbReference type="NCBI Taxonomy" id="3082113"/>
    <lineage>
        <taxon>Eukaryota</taxon>
        <taxon>Metazoa</taxon>
        <taxon>Chordata</taxon>
        <taxon>Craniata</taxon>
        <taxon>Vertebrata</taxon>
        <taxon>Euteleostomi</taxon>
        <taxon>Mammalia</taxon>
        <taxon>Eutheria</taxon>
        <taxon>Laurasiatheria</taxon>
        <taxon>Artiodactyla</taxon>
        <taxon>Ruminantia</taxon>
        <taxon>Pecora</taxon>
        <taxon>Cervidae</taxon>
        <taxon>Odocoileinae</taxon>
        <taxon>Rangifer</taxon>
    </lineage>
</organism>
<evidence type="ECO:0000313" key="2">
    <source>
        <dbReference type="Proteomes" id="UP001162501"/>
    </source>
</evidence>
<accession>A0ACB0E338</accession>